<evidence type="ECO:0000256" key="2">
    <source>
        <dbReference type="SAM" id="SignalP"/>
    </source>
</evidence>
<dbReference type="AlphaFoldDB" id="A0A927FB32"/>
<dbReference type="PANTHER" id="PTHR42776">
    <property type="entry name" value="SERINE PEPTIDASE S9 FAMILY MEMBER"/>
    <property type="match status" value="1"/>
</dbReference>
<dbReference type="RefSeq" id="WP_191617556.1">
    <property type="nucleotide sequence ID" value="NZ_JACYFG010000036.1"/>
</dbReference>
<dbReference type="InterPro" id="IPR001375">
    <property type="entry name" value="Peptidase_S9_cat"/>
</dbReference>
<accession>A0A927FB32</accession>
<dbReference type="EMBL" id="JACYFG010000036">
    <property type="protein sequence ID" value="MBD5780455.1"/>
    <property type="molecule type" value="Genomic_DNA"/>
</dbReference>
<evidence type="ECO:0000313" key="4">
    <source>
        <dbReference type="EMBL" id="MBD5780455.1"/>
    </source>
</evidence>
<dbReference type="Pfam" id="PF00326">
    <property type="entry name" value="Peptidase_S9"/>
    <property type="match status" value="1"/>
</dbReference>
<reference evidence="4" key="1">
    <citation type="submission" date="2020-09" db="EMBL/GenBank/DDBJ databases">
        <title>Pelagicoccus enzymogenes sp. nov. with an EPS production, isolated from marine sediment.</title>
        <authorList>
            <person name="Feng X."/>
        </authorList>
    </citation>
    <scope>NUCLEOTIDE SEQUENCE</scope>
    <source>
        <strain evidence="4">NFK12</strain>
    </source>
</reference>
<evidence type="ECO:0000256" key="1">
    <source>
        <dbReference type="ARBA" id="ARBA00022801"/>
    </source>
</evidence>
<protein>
    <submittedName>
        <fullName evidence="4">S9 family peptidase</fullName>
    </submittedName>
</protein>
<keyword evidence="5" id="KW-1185">Reference proteome</keyword>
<keyword evidence="1" id="KW-0378">Hydrolase</keyword>
<organism evidence="4 5">
    <name type="scientific">Pelagicoccus enzymogenes</name>
    <dbReference type="NCBI Taxonomy" id="2773457"/>
    <lineage>
        <taxon>Bacteria</taxon>
        <taxon>Pseudomonadati</taxon>
        <taxon>Verrucomicrobiota</taxon>
        <taxon>Opitutia</taxon>
        <taxon>Puniceicoccales</taxon>
        <taxon>Pelagicoccaceae</taxon>
        <taxon>Pelagicoccus</taxon>
    </lineage>
</organism>
<dbReference type="Gene3D" id="3.40.50.1820">
    <property type="entry name" value="alpha/beta hydrolase"/>
    <property type="match status" value="1"/>
</dbReference>
<gene>
    <name evidence="4" type="ORF">IEN85_13220</name>
</gene>
<feature type="chain" id="PRO_5037595167" evidence="2">
    <location>
        <begin position="20"/>
        <end position="619"/>
    </location>
</feature>
<dbReference type="Proteomes" id="UP000622317">
    <property type="component" value="Unassembled WGS sequence"/>
</dbReference>
<evidence type="ECO:0000313" key="5">
    <source>
        <dbReference type="Proteomes" id="UP000622317"/>
    </source>
</evidence>
<dbReference type="SUPFAM" id="SSF82171">
    <property type="entry name" value="DPP6 N-terminal domain-like"/>
    <property type="match status" value="1"/>
</dbReference>
<dbReference type="InterPro" id="IPR029058">
    <property type="entry name" value="AB_hydrolase_fold"/>
</dbReference>
<proteinExistence type="predicted"/>
<dbReference type="GO" id="GO:0006508">
    <property type="term" value="P:proteolysis"/>
    <property type="evidence" value="ECO:0007669"/>
    <property type="project" value="InterPro"/>
</dbReference>
<feature type="signal peptide" evidence="2">
    <location>
        <begin position="1"/>
        <end position="19"/>
    </location>
</feature>
<feature type="domain" description="Peptidase S9 prolyl oligopeptidase catalytic" evidence="3">
    <location>
        <begin position="408"/>
        <end position="617"/>
    </location>
</feature>
<name>A0A927FB32_9BACT</name>
<comment type="caution">
    <text evidence="4">The sequence shown here is derived from an EMBL/GenBank/DDBJ whole genome shotgun (WGS) entry which is preliminary data.</text>
</comment>
<sequence>MKFLLLLLLGSLSISSGFANKNYKTLAKELFKQPDVSDVRLTPGNRGLSYLSSRKGISRLELLDLESGRTYTASVEDTPDIYDYYWIDRDTVLFFAQKLGTPIGAYTASYKLASVKPADFYRVYDTLPDTENLYIGKDDNFDEKFNDLYLINAKNGSRKRIEENDGTILAWFTDKDGVTRIRYTIDEYERDRYAYRSSADDDWRDIDINGHPVGVLFHGGPDEFIVFVRHDGDARFAAYTFNGAKNEYVDTVLEHEEYDILYNLIVVDPETEKTYGFQYDLQKPKTYWLDPEMAEISARIDRQHPATFNQVLGYDAEKRSVVYQRFSDKRPKEWLRFNIETGEEELLLQELPEIDTEQSAKTESITYLARDGTKIHGYLTRATSHSFQAHKALLMIHGGPRARDRWGWDAEAQYFAKLGYHVLKINYRGSEGYGIEFSPYSHIDSIESSVRDTVDGARWLVDQGLASPGKIAIYGSSFGGHVSLCSAAAEPEIFFASMGYAGVYDWPTHLDKAFEEQPVYARLKTNTYYPDFEKNRAHWFAASALPQAKKISCPVFLIHGRSDETVSATQSRRMHKALKKAGKQSQLKILSFNRHGFTLEKNRISFYSSLAEFLEEASP</sequence>
<keyword evidence="2" id="KW-0732">Signal</keyword>
<evidence type="ECO:0000259" key="3">
    <source>
        <dbReference type="Pfam" id="PF00326"/>
    </source>
</evidence>
<dbReference type="SUPFAM" id="SSF53474">
    <property type="entry name" value="alpha/beta-Hydrolases"/>
    <property type="match status" value="1"/>
</dbReference>
<dbReference type="GO" id="GO:0004252">
    <property type="term" value="F:serine-type endopeptidase activity"/>
    <property type="evidence" value="ECO:0007669"/>
    <property type="project" value="TreeGrafter"/>
</dbReference>
<dbReference type="PANTHER" id="PTHR42776:SF27">
    <property type="entry name" value="DIPEPTIDYL PEPTIDASE FAMILY MEMBER 6"/>
    <property type="match status" value="1"/>
</dbReference>